<protein>
    <submittedName>
        <fullName evidence="1">Uncharacterized protein</fullName>
    </submittedName>
</protein>
<proteinExistence type="predicted"/>
<sequence length="214" mass="24844">MPIIASSGRLALIDTSDIEEYPLTRDDRLNSHFFMVWERRRWLNSDMRLKGRAECRALYFDLINIACDQSPVGTIPNDMEVLAKLLMISESELKTLCQLEYGPLHKWRPCRCGDEVRLMHPVVLDMLIEAVSRKEDNRAKMEAANTVKRVQRLRSTVAGLHTDLSKNDAAVKWMDEWLVKQAVGYRNTSWVEQAIMAWSDHRMDLQRVPRRGAM</sequence>
<dbReference type="AlphaFoldDB" id="A0A0F9T4F2"/>
<accession>A0A0F9T4F2</accession>
<organism evidence="1">
    <name type="scientific">marine sediment metagenome</name>
    <dbReference type="NCBI Taxonomy" id="412755"/>
    <lineage>
        <taxon>unclassified sequences</taxon>
        <taxon>metagenomes</taxon>
        <taxon>ecological metagenomes</taxon>
    </lineage>
</organism>
<reference evidence="1" key="1">
    <citation type="journal article" date="2015" name="Nature">
        <title>Complex archaea that bridge the gap between prokaryotes and eukaryotes.</title>
        <authorList>
            <person name="Spang A."/>
            <person name="Saw J.H."/>
            <person name="Jorgensen S.L."/>
            <person name="Zaremba-Niedzwiedzka K."/>
            <person name="Martijn J."/>
            <person name="Lind A.E."/>
            <person name="van Eijk R."/>
            <person name="Schleper C."/>
            <person name="Guy L."/>
            <person name="Ettema T.J."/>
        </authorList>
    </citation>
    <scope>NUCLEOTIDE SEQUENCE</scope>
</reference>
<comment type="caution">
    <text evidence="1">The sequence shown here is derived from an EMBL/GenBank/DDBJ whole genome shotgun (WGS) entry which is preliminary data.</text>
</comment>
<gene>
    <name evidence="1" type="ORF">LCGC14_0438270</name>
</gene>
<dbReference type="EMBL" id="LAZR01000420">
    <property type="protein sequence ID" value="KKN69727.1"/>
    <property type="molecule type" value="Genomic_DNA"/>
</dbReference>
<evidence type="ECO:0000313" key="1">
    <source>
        <dbReference type="EMBL" id="KKN69727.1"/>
    </source>
</evidence>
<name>A0A0F9T4F2_9ZZZZ</name>